<dbReference type="InterPro" id="IPR043898">
    <property type="entry name" value="FANCL_d2"/>
</dbReference>
<dbReference type="InterPro" id="IPR016135">
    <property type="entry name" value="UBQ-conjugating_enzyme/RWD"/>
</dbReference>
<dbReference type="CDD" id="cd23831">
    <property type="entry name" value="DRWD-N_FANCL"/>
    <property type="match status" value="1"/>
</dbReference>
<gene>
    <name evidence="3" type="ORF">BDEG_27609</name>
</gene>
<dbReference type="PANTHER" id="PTHR13206">
    <property type="entry name" value="UBIQUITIN LIGASE PROTEIN PHF9 FANCONI ANEMIA GROUP L PROTEIN"/>
    <property type="match status" value="1"/>
</dbReference>
<evidence type="ECO:0000313" key="4">
    <source>
        <dbReference type="Proteomes" id="UP000077115"/>
    </source>
</evidence>
<dbReference type="Pfam" id="PF18891">
    <property type="entry name" value="FANCL_d3"/>
    <property type="match status" value="1"/>
</dbReference>
<sequence>MNRSGSETVVMLSDQHQITLVEPMHSKDASEHYIMHINGNSCYGTSGSNSSLVLVSANSIHFNNQTSESAMKSIAPSTSVMHSTLPFGFIQCVLAELSEIGFSRITDMDGLFQHISIQISDRAGRPHILMIHITPAYPLEPPTCHADLPMELDPSKVKSIKDAVELHEQAINQYNSLWSELEDLDQQAWIIEKTTTTRRIAVGMHCTMTIELNALSPRSAPLAMSFLGPDQAVVELDRKVASIKTEWDCHASVVVNLERLLGMVLPRQNTPHVLNPSGGVDQTTTFECGICLSFHLENDTDQRSIPSFHCPNTNCGQAFHRECITEWLRSVPDTRQGLYLLIGPCPFCDTPLPIESLAIQR</sequence>
<evidence type="ECO:0000313" key="3">
    <source>
        <dbReference type="EMBL" id="OAJ44374.1"/>
    </source>
</evidence>
<dbReference type="InterPro" id="IPR043003">
    <property type="entry name" value="FANCL_d3_sf"/>
</dbReference>
<dbReference type="InterPro" id="IPR026850">
    <property type="entry name" value="FANCL_C"/>
</dbReference>
<dbReference type="Gene3D" id="3.10.110.20">
    <property type="entry name" value="RWD domain-like"/>
    <property type="match status" value="1"/>
</dbReference>
<dbReference type="EMBL" id="DS022312">
    <property type="protein sequence ID" value="OAJ44374.1"/>
    <property type="molecule type" value="Genomic_DNA"/>
</dbReference>
<evidence type="ECO:0000256" key="1">
    <source>
        <dbReference type="PROSITE-ProRule" id="PRU00175"/>
    </source>
</evidence>
<protein>
    <recommendedName>
        <fullName evidence="2">RING-type domain-containing protein</fullName>
    </recommendedName>
</protein>
<dbReference type="GO" id="GO:0036297">
    <property type="term" value="P:interstrand cross-link repair"/>
    <property type="evidence" value="ECO:0007669"/>
    <property type="project" value="InterPro"/>
</dbReference>
<reference evidence="3 4" key="1">
    <citation type="submission" date="2006-10" db="EMBL/GenBank/DDBJ databases">
        <title>The Genome Sequence of Batrachochytrium dendrobatidis JEL423.</title>
        <authorList>
            <consortium name="The Broad Institute Genome Sequencing Platform"/>
            <person name="Birren B."/>
            <person name="Lander E."/>
            <person name="Galagan J."/>
            <person name="Cuomo C."/>
            <person name="Devon K."/>
            <person name="Jaffe D."/>
            <person name="Butler J."/>
            <person name="Alvarez P."/>
            <person name="Gnerre S."/>
            <person name="Grabherr M."/>
            <person name="Kleber M."/>
            <person name="Mauceli E."/>
            <person name="Brockman W."/>
            <person name="Young S."/>
            <person name="LaButti K."/>
            <person name="Sykes S."/>
            <person name="DeCaprio D."/>
            <person name="Crawford M."/>
            <person name="Koehrsen M."/>
            <person name="Engels R."/>
            <person name="Montgomery P."/>
            <person name="Pearson M."/>
            <person name="Howarth C."/>
            <person name="Larson L."/>
            <person name="White J."/>
            <person name="O'Leary S."/>
            <person name="Kodira C."/>
            <person name="Zeng Q."/>
            <person name="Yandava C."/>
            <person name="Alvarado L."/>
            <person name="Longcore J."/>
            <person name="James T."/>
        </authorList>
    </citation>
    <scope>NUCLEOTIDE SEQUENCE [LARGE SCALE GENOMIC DNA]</scope>
    <source>
        <strain evidence="3 4">JEL423</strain>
    </source>
</reference>
<dbReference type="AlphaFoldDB" id="A0A177WXJ4"/>
<evidence type="ECO:0000259" key="2">
    <source>
        <dbReference type="PROSITE" id="PS50089"/>
    </source>
</evidence>
<dbReference type="Gene3D" id="3.10.110.10">
    <property type="entry name" value="Ubiquitin Conjugating Enzyme"/>
    <property type="match status" value="1"/>
</dbReference>
<dbReference type="GO" id="GO:0061630">
    <property type="term" value="F:ubiquitin protein ligase activity"/>
    <property type="evidence" value="ECO:0007669"/>
    <property type="project" value="TreeGrafter"/>
</dbReference>
<dbReference type="Pfam" id="PF11793">
    <property type="entry name" value="FANCL_C"/>
    <property type="match status" value="1"/>
</dbReference>
<dbReference type="VEuPathDB" id="FungiDB:BDEG_27609"/>
<dbReference type="GO" id="GO:0006513">
    <property type="term" value="P:protein monoubiquitination"/>
    <property type="evidence" value="ECO:0007669"/>
    <property type="project" value="TreeGrafter"/>
</dbReference>
<dbReference type="STRING" id="403673.A0A177WXJ4"/>
<dbReference type="InterPro" id="IPR013083">
    <property type="entry name" value="Znf_RING/FYVE/PHD"/>
</dbReference>
<keyword evidence="1" id="KW-0863">Zinc-finger</keyword>
<dbReference type="GO" id="GO:0008270">
    <property type="term" value="F:zinc ion binding"/>
    <property type="evidence" value="ECO:0007669"/>
    <property type="project" value="UniProtKB-KW"/>
</dbReference>
<dbReference type="InterPro" id="IPR001841">
    <property type="entry name" value="Znf_RING"/>
</dbReference>
<dbReference type="SUPFAM" id="SSF57850">
    <property type="entry name" value="RING/U-box"/>
    <property type="match status" value="1"/>
</dbReference>
<dbReference type="PROSITE" id="PS50089">
    <property type="entry name" value="ZF_RING_2"/>
    <property type="match status" value="1"/>
</dbReference>
<accession>A0A177WXJ4</accession>
<dbReference type="PANTHER" id="PTHR13206:SF0">
    <property type="entry name" value="E3 UBIQUITIN-PROTEIN LIGASE FANCL"/>
    <property type="match status" value="1"/>
</dbReference>
<reference evidence="3 4" key="2">
    <citation type="submission" date="2016-05" db="EMBL/GenBank/DDBJ databases">
        <title>Lineage-specific infection strategies underlie the spectrum of fungal disease in amphibians.</title>
        <authorList>
            <person name="Cuomo C.A."/>
            <person name="Farrer R.A."/>
            <person name="James T."/>
            <person name="Longcore J."/>
            <person name="Birren B."/>
        </authorList>
    </citation>
    <scope>NUCLEOTIDE SEQUENCE [LARGE SCALE GENOMIC DNA]</scope>
    <source>
        <strain evidence="3 4">JEL423</strain>
    </source>
</reference>
<dbReference type="InterPro" id="IPR026848">
    <property type="entry name" value="Fancl"/>
</dbReference>
<dbReference type="Gene3D" id="3.30.40.10">
    <property type="entry name" value="Zinc/RING finger domain, C3HC4 (zinc finger)"/>
    <property type="match status" value="1"/>
</dbReference>
<dbReference type="SMART" id="SM01197">
    <property type="entry name" value="FANCL_C"/>
    <property type="match status" value="1"/>
</dbReference>
<organism evidence="3 4">
    <name type="scientific">Batrachochytrium dendrobatidis (strain JEL423)</name>
    <dbReference type="NCBI Taxonomy" id="403673"/>
    <lineage>
        <taxon>Eukaryota</taxon>
        <taxon>Fungi</taxon>
        <taxon>Fungi incertae sedis</taxon>
        <taxon>Chytridiomycota</taxon>
        <taxon>Chytridiomycota incertae sedis</taxon>
        <taxon>Chytridiomycetes</taxon>
        <taxon>Rhizophydiales</taxon>
        <taxon>Rhizophydiales incertae sedis</taxon>
        <taxon>Batrachochytrium</taxon>
    </lineage>
</organism>
<keyword evidence="1" id="KW-0862">Zinc</keyword>
<name>A0A177WXJ4_BATDL</name>
<dbReference type="Pfam" id="PF18890">
    <property type="entry name" value="FANCL_d2"/>
    <property type="match status" value="1"/>
</dbReference>
<keyword evidence="1" id="KW-0479">Metal-binding</keyword>
<dbReference type="OrthoDB" id="2154894at2759"/>
<dbReference type="eggNOG" id="KOG3268">
    <property type="taxonomic scope" value="Eukaryota"/>
</dbReference>
<dbReference type="CDD" id="cd23832">
    <property type="entry name" value="DRWD-C_FANCL"/>
    <property type="match status" value="1"/>
</dbReference>
<proteinExistence type="predicted"/>
<dbReference type="Proteomes" id="UP000077115">
    <property type="component" value="Unassembled WGS sequence"/>
</dbReference>
<feature type="domain" description="RING-type" evidence="2">
    <location>
        <begin position="288"/>
        <end position="349"/>
    </location>
</feature>
<dbReference type="InterPro" id="IPR044037">
    <property type="entry name" value="FANCL_d3"/>
</dbReference>
<dbReference type="GO" id="GO:0043240">
    <property type="term" value="C:Fanconi anaemia nuclear complex"/>
    <property type="evidence" value="ECO:0007669"/>
    <property type="project" value="InterPro"/>
</dbReference>